<accession>A0A7W1WT79</accession>
<gene>
    <name evidence="1" type="ORF">H1191_14800</name>
</gene>
<organism evidence="1 2">
    <name type="scientific">Paenactinomyces guangxiensis</name>
    <dbReference type="NCBI Taxonomy" id="1490290"/>
    <lineage>
        <taxon>Bacteria</taxon>
        <taxon>Bacillati</taxon>
        <taxon>Bacillota</taxon>
        <taxon>Bacilli</taxon>
        <taxon>Bacillales</taxon>
        <taxon>Thermoactinomycetaceae</taxon>
        <taxon>Paenactinomyces</taxon>
    </lineage>
</organism>
<keyword evidence="2" id="KW-1185">Reference proteome</keyword>
<name>A0A7W1WT79_9BACL</name>
<dbReference type="Proteomes" id="UP000535491">
    <property type="component" value="Unassembled WGS sequence"/>
</dbReference>
<dbReference type="AlphaFoldDB" id="A0A7W1WT79"/>
<evidence type="ECO:0000313" key="2">
    <source>
        <dbReference type="Proteomes" id="UP000535491"/>
    </source>
</evidence>
<proteinExistence type="predicted"/>
<sequence>MPMEVPFAARAGKPSVPAKHLPDAFIFLNPVKGKPIIFRFANVEVKTENDKTVVSGRCIDWRGNKGGRLWSGTRR</sequence>
<protein>
    <submittedName>
        <fullName evidence="1">Uncharacterized protein</fullName>
    </submittedName>
</protein>
<dbReference type="EMBL" id="JACEIQ010000016">
    <property type="protein sequence ID" value="MBA4495569.1"/>
    <property type="molecule type" value="Genomic_DNA"/>
</dbReference>
<evidence type="ECO:0000313" key="1">
    <source>
        <dbReference type="EMBL" id="MBA4495569.1"/>
    </source>
</evidence>
<reference evidence="1 2" key="1">
    <citation type="submission" date="2020-07" db="EMBL/GenBank/DDBJ databases">
        <authorList>
            <person name="Feng H."/>
        </authorList>
    </citation>
    <scope>NUCLEOTIDE SEQUENCE [LARGE SCALE GENOMIC DNA]</scope>
    <source>
        <strain evidence="2">s-10</strain>
    </source>
</reference>
<dbReference type="RefSeq" id="WP_181753149.1">
    <property type="nucleotide sequence ID" value="NZ_JACEIQ010000016.1"/>
</dbReference>
<comment type="caution">
    <text evidence="1">The sequence shown here is derived from an EMBL/GenBank/DDBJ whole genome shotgun (WGS) entry which is preliminary data.</text>
</comment>